<comment type="subunit">
    <text evidence="3 10">Monomer.</text>
</comment>
<dbReference type="Proteomes" id="UP000019754">
    <property type="component" value="Unassembled WGS sequence"/>
</dbReference>
<dbReference type="PANTHER" id="PTHR10890">
    <property type="entry name" value="CYSTEINYL-TRNA SYNTHETASE"/>
    <property type="match status" value="1"/>
</dbReference>
<keyword evidence="4 10" id="KW-0436">Ligase</keyword>
<protein>
    <recommendedName>
        <fullName evidence="10">L-cysteine:1D-myo-inositol 2-amino-2-deoxy-alpha-D-glucopyranoside ligase</fullName>
        <shortName evidence="10">L-Cys:GlcN-Ins ligase</shortName>
        <ecNumber evidence="10">6.3.1.13</ecNumber>
    </recommendedName>
    <alternativeName>
        <fullName evidence="10">Mycothiol ligase</fullName>
        <shortName evidence="10">MSH ligase</shortName>
    </alternativeName>
</protein>
<dbReference type="HOGENOM" id="CLU_013528_0_0_11"/>
<name>A0A022KYX4_9MICO</name>
<accession>A0A022KYX4</accession>
<dbReference type="InterPro" id="IPR017812">
    <property type="entry name" value="Mycothiol_ligase_MshC"/>
</dbReference>
<evidence type="ECO:0000256" key="2">
    <source>
        <dbReference type="ARBA" id="ARBA00007723"/>
    </source>
</evidence>
<evidence type="ECO:0000256" key="5">
    <source>
        <dbReference type="ARBA" id="ARBA00022723"/>
    </source>
</evidence>
<evidence type="ECO:0000256" key="7">
    <source>
        <dbReference type="ARBA" id="ARBA00022833"/>
    </source>
</evidence>
<dbReference type="GO" id="GO:0010125">
    <property type="term" value="P:mycothiol biosynthetic process"/>
    <property type="evidence" value="ECO:0007669"/>
    <property type="project" value="UniProtKB-UniRule"/>
</dbReference>
<comment type="cofactor">
    <cofactor evidence="10">
        <name>Zn(2+)</name>
        <dbReference type="ChEBI" id="CHEBI:29105"/>
    </cofactor>
    <text evidence="10">Binds 1 zinc ion per subunit.</text>
</comment>
<sequence>MPSWTSPAITPLPGSGIPPRLHDTRTGRVTPLVPITPGHARLYVCGITPYDSTHMGHAATYHAADLMRRAALDVGWQVDVAQNITDVDDPLLERAERDGVDWQDLAREQTELFTSDMEALRIIAPETYLSVSESMDSIIAAVQSLHHRGRAYALENPEGEAAGPDWYLDLSIDGALGDVSGWSRQQMMAVYADRGGDPERPGKRDPLDPLLWRAAREGEPSWDAGELGVGRAGWHVECVCIAEHGLGLPFDVQTGGSDLIFPHHDLSAAHAVALGHGFASLYPHTGMVAYEGEKMSKSLGNLVFVHRLVADGTDPMVIRLVLMAHHYRADWEWTDGEMERATSRLAAYRAAARRGGSSPSTVEALRRALRDDLDTPTALTVLDAWAADSSAASTADAPSADEVSRADAPGDVAAAVDALFGLSLKD</sequence>
<comment type="function">
    <text evidence="1 10">Catalyzes the ATP-dependent condensation of GlcN-Ins and L-cysteine to form L-Cys-GlcN-Ins.</text>
</comment>
<dbReference type="GO" id="GO:0008270">
    <property type="term" value="F:zinc ion binding"/>
    <property type="evidence" value="ECO:0007669"/>
    <property type="project" value="UniProtKB-UniRule"/>
</dbReference>
<keyword evidence="5 10" id="KW-0479">Metal-binding</keyword>
<comment type="catalytic activity">
    <reaction evidence="9 10">
        <text>1D-myo-inositol 2-amino-2-deoxy-alpha-D-glucopyranoside + L-cysteine + ATP = 1D-myo-inositol 2-(L-cysteinylamino)-2-deoxy-alpha-D-glucopyranoside + AMP + diphosphate + H(+)</text>
        <dbReference type="Rhea" id="RHEA:26176"/>
        <dbReference type="ChEBI" id="CHEBI:15378"/>
        <dbReference type="ChEBI" id="CHEBI:30616"/>
        <dbReference type="ChEBI" id="CHEBI:33019"/>
        <dbReference type="ChEBI" id="CHEBI:35235"/>
        <dbReference type="ChEBI" id="CHEBI:58886"/>
        <dbReference type="ChEBI" id="CHEBI:58887"/>
        <dbReference type="ChEBI" id="CHEBI:456215"/>
        <dbReference type="EC" id="6.3.1.13"/>
    </reaction>
</comment>
<feature type="domain" description="tRNA synthetases class I catalytic" evidence="12">
    <location>
        <begin position="33"/>
        <end position="342"/>
    </location>
</feature>
<dbReference type="GO" id="GO:0006423">
    <property type="term" value="P:cysteinyl-tRNA aminoacylation"/>
    <property type="evidence" value="ECO:0007669"/>
    <property type="project" value="TreeGrafter"/>
</dbReference>
<feature type="binding site" evidence="10">
    <location>
        <position position="60"/>
    </location>
    <ligand>
        <name>L-cysteinyl-5'-AMP</name>
        <dbReference type="ChEBI" id="CHEBI:144924"/>
    </ligand>
</feature>
<proteinExistence type="inferred from homology"/>
<dbReference type="InterPro" id="IPR014729">
    <property type="entry name" value="Rossmann-like_a/b/a_fold"/>
</dbReference>
<feature type="binding site" evidence="10">
    <location>
        <position position="263"/>
    </location>
    <ligand>
        <name>Zn(2+)</name>
        <dbReference type="ChEBI" id="CHEBI:29105"/>
    </ligand>
</feature>
<feature type="short sequence motif" description="'HIGH' region" evidence="10">
    <location>
        <begin position="47"/>
        <end position="57"/>
    </location>
</feature>
<dbReference type="RefSeq" id="WP_017822517.1">
    <property type="nucleotide sequence ID" value="NZ_AORC01000004.1"/>
</dbReference>
<dbReference type="EMBL" id="AORC01000004">
    <property type="protein sequence ID" value="EYT50439.1"/>
    <property type="molecule type" value="Genomic_DNA"/>
</dbReference>
<keyword evidence="14" id="KW-1185">Reference proteome</keyword>
<feature type="binding site" evidence="10">
    <location>
        <begin position="256"/>
        <end position="258"/>
    </location>
    <ligand>
        <name>L-cysteinyl-5'-AMP</name>
        <dbReference type="ChEBI" id="CHEBI:144924"/>
    </ligand>
</feature>
<gene>
    <name evidence="10" type="primary">mshC</name>
    <name evidence="13" type="ORF">D641_0104025</name>
</gene>
<feature type="region of interest" description="Disordered" evidence="11">
    <location>
        <begin position="1"/>
        <end position="25"/>
    </location>
</feature>
<evidence type="ECO:0000259" key="12">
    <source>
        <dbReference type="Pfam" id="PF01406"/>
    </source>
</evidence>
<dbReference type="SUPFAM" id="SSF52374">
    <property type="entry name" value="Nucleotidylyl transferase"/>
    <property type="match status" value="1"/>
</dbReference>
<dbReference type="NCBIfam" id="TIGR03447">
    <property type="entry name" value="mycothiol_MshC"/>
    <property type="match status" value="1"/>
</dbReference>
<feature type="short sequence motif" description="'KMSKS' region" evidence="10">
    <location>
        <begin position="294"/>
        <end position="298"/>
    </location>
</feature>
<organism evidence="13 14">
    <name type="scientific">Brachybacterium muris UCD-AY4</name>
    <dbReference type="NCBI Taxonomy" id="1249481"/>
    <lineage>
        <taxon>Bacteria</taxon>
        <taxon>Bacillati</taxon>
        <taxon>Actinomycetota</taxon>
        <taxon>Actinomycetes</taxon>
        <taxon>Micrococcales</taxon>
        <taxon>Dermabacteraceae</taxon>
        <taxon>Brachybacterium</taxon>
    </lineage>
</organism>
<keyword evidence="6 10" id="KW-0547">Nucleotide-binding</keyword>
<evidence type="ECO:0000256" key="1">
    <source>
        <dbReference type="ARBA" id="ARBA00003679"/>
    </source>
</evidence>
<dbReference type="Gene3D" id="1.20.120.640">
    <property type="entry name" value="Anticodon-binding domain of a subclass of class I aminoacyl-tRNA synthetases"/>
    <property type="match status" value="1"/>
</dbReference>
<keyword evidence="8 10" id="KW-0067">ATP-binding</keyword>
<feature type="binding site" evidence="10">
    <location>
        <begin position="45"/>
        <end position="48"/>
    </location>
    <ligand>
        <name>L-cysteinyl-5'-AMP</name>
        <dbReference type="ChEBI" id="CHEBI:144924"/>
    </ligand>
</feature>
<keyword evidence="7 10" id="KW-0862">Zinc</keyword>
<evidence type="ECO:0000256" key="11">
    <source>
        <dbReference type="SAM" id="MobiDB-lite"/>
    </source>
</evidence>
<evidence type="ECO:0000256" key="9">
    <source>
        <dbReference type="ARBA" id="ARBA00048350"/>
    </source>
</evidence>
<dbReference type="GO" id="GO:0035446">
    <property type="term" value="F:cysteine-glucosaminylinositol ligase activity"/>
    <property type="evidence" value="ECO:0007669"/>
    <property type="project" value="UniProtKB-UniRule"/>
</dbReference>
<dbReference type="PRINTS" id="PR00983">
    <property type="entry name" value="TRNASYNTHCYS"/>
</dbReference>
<dbReference type="PANTHER" id="PTHR10890:SF3">
    <property type="entry name" value="CYSTEINE--TRNA LIGASE, CYTOPLASMIC"/>
    <property type="match status" value="1"/>
</dbReference>
<feature type="binding site" evidence="10">
    <location>
        <begin position="83"/>
        <end position="85"/>
    </location>
    <ligand>
        <name>L-cysteinyl-5'-AMP</name>
        <dbReference type="ChEBI" id="CHEBI:144924"/>
    </ligand>
</feature>
<dbReference type="OrthoDB" id="9815130at2"/>
<evidence type="ECO:0000313" key="13">
    <source>
        <dbReference type="EMBL" id="EYT50439.1"/>
    </source>
</evidence>
<feature type="binding site" evidence="10">
    <location>
        <position position="238"/>
    </location>
    <ligand>
        <name>Zn(2+)</name>
        <dbReference type="ChEBI" id="CHEBI:29105"/>
    </ligand>
</feature>
<evidence type="ECO:0000256" key="10">
    <source>
        <dbReference type="HAMAP-Rule" id="MF_01697"/>
    </source>
</evidence>
<feature type="binding site" evidence="10">
    <location>
        <position position="234"/>
    </location>
    <ligand>
        <name>L-cysteinyl-5'-AMP</name>
        <dbReference type="ChEBI" id="CHEBI:144924"/>
    </ligand>
</feature>
<dbReference type="Gene3D" id="3.40.50.620">
    <property type="entry name" value="HUPs"/>
    <property type="match status" value="1"/>
</dbReference>
<dbReference type="GO" id="GO:0005524">
    <property type="term" value="F:ATP binding"/>
    <property type="evidence" value="ECO:0007669"/>
    <property type="project" value="UniProtKB-KW"/>
</dbReference>
<comment type="caution">
    <text evidence="13">The sequence shown here is derived from an EMBL/GenBank/DDBJ whole genome shotgun (WGS) entry which is preliminary data.</text>
</comment>
<dbReference type="STRING" id="1249481.D641_0104025"/>
<feature type="binding site" evidence="10">
    <location>
        <position position="45"/>
    </location>
    <ligand>
        <name>Zn(2+)</name>
        <dbReference type="ChEBI" id="CHEBI:29105"/>
    </ligand>
</feature>
<dbReference type="AlphaFoldDB" id="A0A022KYX4"/>
<evidence type="ECO:0000256" key="3">
    <source>
        <dbReference type="ARBA" id="ARBA00011245"/>
    </source>
</evidence>
<dbReference type="InterPro" id="IPR024909">
    <property type="entry name" value="Cys-tRNA/MSH_ligase"/>
</dbReference>
<evidence type="ECO:0000256" key="8">
    <source>
        <dbReference type="ARBA" id="ARBA00022840"/>
    </source>
</evidence>
<feature type="short sequence motif" description="'ERGGDP' region" evidence="10">
    <location>
        <begin position="193"/>
        <end position="198"/>
    </location>
</feature>
<dbReference type="Pfam" id="PF01406">
    <property type="entry name" value="tRNA-synt_1e"/>
    <property type="match status" value="1"/>
</dbReference>
<dbReference type="HAMAP" id="MF_01697">
    <property type="entry name" value="MshC"/>
    <property type="match status" value="1"/>
</dbReference>
<dbReference type="InterPro" id="IPR032678">
    <property type="entry name" value="tRNA-synt_1_cat_dom"/>
</dbReference>
<evidence type="ECO:0000256" key="4">
    <source>
        <dbReference type="ARBA" id="ARBA00022598"/>
    </source>
</evidence>
<comment type="similarity">
    <text evidence="2 10">Belongs to the class-I aminoacyl-tRNA synthetase family. MshC subfamily.</text>
</comment>
<reference evidence="13 14" key="1">
    <citation type="journal article" date="2013" name="Genome Announc.">
        <title>Draft genome sequence of an Actinobacterium, Brachybacterium muris strain UCD-AY4.</title>
        <authorList>
            <person name="Lo J.R."/>
            <person name="Lang J.M."/>
            <person name="Darling A.E."/>
            <person name="Eisen J.A."/>
            <person name="Coil D.A."/>
        </authorList>
    </citation>
    <scope>NUCLEOTIDE SEQUENCE [LARGE SCALE GENOMIC DNA]</scope>
    <source>
        <strain evidence="13 14">UCD-AY4</strain>
    </source>
</reference>
<evidence type="ECO:0000256" key="6">
    <source>
        <dbReference type="ARBA" id="ARBA00022741"/>
    </source>
</evidence>
<dbReference type="GO" id="GO:0005829">
    <property type="term" value="C:cytosol"/>
    <property type="evidence" value="ECO:0007669"/>
    <property type="project" value="TreeGrafter"/>
</dbReference>
<dbReference type="GO" id="GO:0004817">
    <property type="term" value="F:cysteine-tRNA ligase activity"/>
    <property type="evidence" value="ECO:0007669"/>
    <property type="project" value="TreeGrafter"/>
</dbReference>
<dbReference type="EC" id="6.3.1.13" evidence="10"/>
<feature type="binding site" evidence="10">
    <location>
        <position position="288"/>
    </location>
    <ligand>
        <name>L-cysteinyl-5'-AMP</name>
        <dbReference type="ChEBI" id="CHEBI:144924"/>
    </ligand>
</feature>
<evidence type="ECO:0000313" key="14">
    <source>
        <dbReference type="Proteomes" id="UP000019754"/>
    </source>
</evidence>